<feature type="non-terminal residue" evidence="2">
    <location>
        <position position="176"/>
    </location>
</feature>
<dbReference type="HOGENOM" id="CLU_1529101_0_0_1"/>
<evidence type="ECO:0000313" key="2">
    <source>
        <dbReference type="EMBL" id="EKX36971.1"/>
    </source>
</evidence>
<evidence type="ECO:0000256" key="1">
    <source>
        <dbReference type="SAM" id="MobiDB-lite"/>
    </source>
</evidence>
<evidence type="ECO:0000313" key="4">
    <source>
        <dbReference type="Proteomes" id="UP000011087"/>
    </source>
</evidence>
<gene>
    <name evidence="2" type="ORF">GUITHDRAFT_155084</name>
</gene>
<protein>
    <submittedName>
        <fullName evidence="2 3">Uncharacterized protein</fullName>
    </submittedName>
</protein>
<dbReference type="AlphaFoldDB" id="L1IL53"/>
<feature type="region of interest" description="Disordered" evidence="1">
    <location>
        <begin position="99"/>
        <end position="176"/>
    </location>
</feature>
<name>L1IL53_GUITC</name>
<dbReference type="KEGG" id="gtt:GUITHDRAFT_155084"/>
<reference evidence="4" key="2">
    <citation type="submission" date="2012-11" db="EMBL/GenBank/DDBJ databases">
        <authorList>
            <person name="Kuo A."/>
            <person name="Curtis B.A."/>
            <person name="Tanifuji G."/>
            <person name="Burki F."/>
            <person name="Gruber A."/>
            <person name="Irimia M."/>
            <person name="Maruyama S."/>
            <person name="Arias M.C."/>
            <person name="Ball S.G."/>
            <person name="Gile G.H."/>
            <person name="Hirakawa Y."/>
            <person name="Hopkins J.F."/>
            <person name="Rensing S.A."/>
            <person name="Schmutz J."/>
            <person name="Symeonidi A."/>
            <person name="Elias M."/>
            <person name="Eveleigh R.J."/>
            <person name="Herman E.K."/>
            <person name="Klute M.J."/>
            <person name="Nakayama T."/>
            <person name="Obornik M."/>
            <person name="Reyes-Prieto A."/>
            <person name="Armbrust E.V."/>
            <person name="Aves S.J."/>
            <person name="Beiko R.G."/>
            <person name="Coutinho P."/>
            <person name="Dacks J.B."/>
            <person name="Durnford D.G."/>
            <person name="Fast N.M."/>
            <person name="Green B.R."/>
            <person name="Grisdale C."/>
            <person name="Hempe F."/>
            <person name="Henrissat B."/>
            <person name="Hoppner M.P."/>
            <person name="Ishida K.-I."/>
            <person name="Kim E."/>
            <person name="Koreny L."/>
            <person name="Kroth P.G."/>
            <person name="Liu Y."/>
            <person name="Malik S.-B."/>
            <person name="Maier U.G."/>
            <person name="McRose D."/>
            <person name="Mock T."/>
            <person name="Neilson J.A."/>
            <person name="Onodera N.T."/>
            <person name="Poole A.M."/>
            <person name="Pritham E.J."/>
            <person name="Richards T.A."/>
            <person name="Rocap G."/>
            <person name="Roy S.W."/>
            <person name="Sarai C."/>
            <person name="Schaack S."/>
            <person name="Shirato S."/>
            <person name="Slamovits C.H."/>
            <person name="Spencer D.F."/>
            <person name="Suzuki S."/>
            <person name="Worden A.Z."/>
            <person name="Zauner S."/>
            <person name="Barry K."/>
            <person name="Bell C."/>
            <person name="Bharti A.K."/>
            <person name="Crow J.A."/>
            <person name="Grimwood J."/>
            <person name="Kramer R."/>
            <person name="Lindquist E."/>
            <person name="Lucas S."/>
            <person name="Salamov A."/>
            <person name="McFadden G.I."/>
            <person name="Lane C.E."/>
            <person name="Keeling P.J."/>
            <person name="Gray M.W."/>
            <person name="Grigoriev I.V."/>
            <person name="Archibald J.M."/>
        </authorList>
    </citation>
    <scope>NUCLEOTIDE SEQUENCE</scope>
    <source>
        <strain evidence="4">CCMP2712</strain>
    </source>
</reference>
<sequence length="176" mass="19696">MAETKRRSSTASLEGTYLAGLNHKEVQEEIVFVFAEVLKKTREKNSRHRTDSESNTKHRETGTLASISDDWAEAWSYAQPSSSSHELWLGGLICKDEGDDQVEQVRRSNGGSIPPDRVTPADSYSGKDCKSPDEAHSKSVLRMKQVSFKVRRDEAPEDSQPLKLTSPRSHILVSPR</sequence>
<feature type="compositionally biased region" description="Basic and acidic residues" evidence="1">
    <location>
        <begin position="125"/>
        <end position="137"/>
    </location>
</feature>
<proteinExistence type="predicted"/>
<dbReference type="GeneID" id="17293760"/>
<feature type="region of interest" description="Disordered" evidence="1">
    <location>
        <begin position="42"/>
        <end position="64"/>
    </location>
</feature>
<dbReference type="PaxDb" id="55529-EKX36971"/>
<feature type="compositionally biased region" description="Basic and acidic residues" evidence="1">
    <location>
        <begin position="42"/>
        <end position="61"/>
    </location>
</feature>
<dbReference type="Proteomes" id="UP000011087">
    <property type="component" value="Unassembled WGS sequence"/>
</dbReference>
<evidence type="ECO:0000313" key="3">
    <source>
        <dbReference type="EnsemblProtists" id="EKX36971"/>
    </source>
</evidence>
<reference evidence="2 4" key="1">
    <citation type="journal article" date="2012" name="Nature">
        <title>Algal genomes reveal evolutionary mosaicism and the fate of nucleomorphs.</title>
        <authorList>
            <consortium name="DOE Joint Genome Institute"/>
            <person name="Curtis B.A."/>
            <person name="Tanifuji G."/>
            <person name="Burki F."/>
            <person name="Gruber A."/>
            <person name="Irimia M."/>
            <person name="Maruyama S."/>
            <person name="Arias M.C."/>
            <person name="Ball S.G."/>
            <person name="Gile G.H."/>
            <person name="Hirakawa Y."/>
            <person name="Hopkins J.F."/>
            <person name="Kuo A."/>
            <person name="Rensing S.A."/>
            <person name="Schmutz J."/>
            <person name="Symeonidi A."/>
            <person name="Elias M."/>
            <person name="Eveleigh R.J."/>
            <person name="Herman E.K."/>
            <person name="Klute M.J."/>
            <person name="Nakayama T."/>
            <person name="Obornik M."/>
            <person name="Reyes-Prieto A."/>
            <person name="Armbrust E.V."/>
            <person name="Aves S.J."/>
            <person name="Beiko R.G."/>
            <person name="Coutinho P."/>
            <person name="Dacks J.B."/>
            <person name="Durnford D.G."/>
            <person name="Fast N.M."/>
            <person name="Green B.R."/>
            <person name="Grisdale C.J."/>
            <person name="Hempel F."/>
            <person name="Henrissat B."/>
            <person name="Hoppner M.P."/>
            <person name="Ishida K."/>
            <person name="Kim E."/>
            <person name="Koreny L."/>
            <person name="Kroth P.G."/>
            <person name="Liu Y."/>
            <person name="Malik S.B."/>
            <person name="Maier U.G."/>
            <person name="McRose D."/>
            <person name="Mock T."/>
            <person name="Neilson J.A."/>
            <person name="Onodera N.T."/>
            <person name="Poole A.M."/>
            <person name="Pritham E.J."/>
            <person name="Richards T.A."/>
            <person name="Rocap G."/>
            <person name="Roy S.W."/>
            <person name="Sarai C."/>
            <person name="Schaack S."/>
            <person name="Shirato S."/>
            <person name="Slamovits C.H."/>
            <person name="Spencer D.F."/>
            <person name="Suzuki S."/>
            <person name="Worden A.Z."/>
            <person name="Zauner S."/>
            <person name="Barry K."/>
            <person name="Bell C."/>
            <person name="Bharti A.K."/>
            <person name="Crow J.A."/>
            <person name="Grimwood J."/>
            <person name="Kramer R."/>
            <person name="Lindquist E."/>
            <person name="Lucas S."/>
            <person name="Salamov A."/>
            <person name="McFadden G.I."/>
            <person name="Lane C.E."/>
            <person name="Keeling P.J."/>
            <person name="Gray M.W."/>
            <person name="Grigoriev I.V."/>
            <person name="Archibald J.M."/>
        </authorList>
    </citation>
    <scope>NUCLEOTIDE SEQUENCE</scope>
    <source>
        <strain evidence="2 4">CCMP2712</strain>
    </source>
</reference>
<keyword evidence="4" id="KW-1185">Reference proteome</keyword>
<accession>L1IL53</accession>
<organism evidence="2">
    <name type="scientific">Guillardia theta (strain CCMP2712)</name>
    <name type="common">Cryptophyte</name>
    <dbReference type="NCBI Taxonomy" id="905079"/>
    <lineage>
        <taxon>Eukaryota</taxon>
        <taxon>Cryptophyceae</taxon>
        <taxon>Pyrenomonadales</taxon>
        <taxon>Geminigeraceae</taxon>
        <taxon>Guillardia</taxon>
    </lineage>
</organism>
<dbReference type="EnsemblProtists" id="EKX36971">
    <property type="protein sequence ID" value="EKX36971"/>
    <property type="gene ID" value="GUITHDRAFT_155084"/>
</dbReference>
<reference evidence="3" key="3">
    <citation type="submission" date="2015-06" db="UniProtKB">
        <authorList>
            <consortium name="EnsemblProtists"/>
        </authorList>
    </citation>
    <scope>IDENTIFICATION</scope>
</reference>
<dbReference type="EMBL" id="JH993065">
    <property type="protein sequence ID" value="EKX36971.1"/>
    <property type="molecule type" value="Genomic_DNA"/>
</dbReference>
<dbReference type="RefSeq" id="XP_005823951.1">
    <property type="nucleotide sequence ID" value="XM_005823894.1"/>
</dbReference>